<name>A0A8S5RQR8_9CAUD</name>
<protein>
    <submittedName>
        <fullName evidence="2">Minor tail protein</fullName>
    </submittedName>
</protein>
<evidence type="ECO:0000259" key="1">
    <source>
        <dbReference type="Pfam" id="PF09356"/>
    </source>
</evidence>
<dbReference type="InterPro" id="IPR018964">
    <property type="entry name" value="Phage_phiJL001_Gp84_C"/>
</dbReference>
<sequence length="283" mass="30931">MKQAGEALTQHLNTAKSFRSCDLYALRLQSGMSYYWTDTDSNVSHGGHVYRADGPVITRNKTSTHSDVAVDKLSVSVSCDKYDQIGGVPILAVAHNGGLDGATMELKRAFFKQDGTLIDAVDIFTGTVEVKQGGGLTITLDVKSVVQKLNTEFPSKRYYPQCPYCVYSKECGVDIKKYRKRMKVTALTGVNTVGIDVPFEDGYYNAGGIEWVSGPLAGQSTQIMSSSNGTVMYMSPSDTQAAVGSEAYIYPGCDKTPETCKKKFDNFARNRATPYVPLKETIR</sequence>
<dbReference type="Pfam" id="PF09356">
    <property type="entry name" value="Phage_BR0599"/>
    <property type="match status" value="1"/>
</dbReference>
<organism evidence="2">
    <name type="scientific">Siphoviridae sp. ct1NJ1</name>
    <dbReference type="NCBI Taxonomy" id="2827557"/>
    <lineage>
        <taxon>Viruses</taxon>
        <taxon>Duplodnaviria</taxon>
        <taxon>Heunggongvirae</taxon>
        <taxon>Uroviricota</taxon>
        <taxon>Caudoviricetes</taxon>
    </lineage>
</organism>
<accession>A0A8S5RQR8</accession>
<reference evidence="2" key="1">
    <citation type="journal article" date="2021" name="Proc. Natl. Acad. Sci. U.S.A.">
        <title>A Catalog of Tens of Thousands of Viruses from Human Metagenomes Reveals Hidden Associations with Chronic Diseases.</title>
        <authorList>
            <person name="Tisza M.J."/>
            <person name="Buck C.B."/>
        </authorList>
    </citation>
    <scope>NUCLEOTIDE SEQUENCE</scope>
    <source>
        <strain evidence="2">Ct1NJ1</strain>
    </source>
</reference>
<evidence type="ECO:0000313" key="2">
    <source>
        <dbReference type="EMBL" id="DAE91831.1"/>
    </source>
</evidence>
<dbReference type="EMBL" id="BK057790">
    <property type="protein sequence ID" value="DAE91831.1"/>
    <property type="molecule type" value="Genomic_DNA"/>
</dbReference>
<proteinExistence type="predicted"/>
<dbReference type="InterPro" id="IPR011928">
    <property type="entry name" value="Phage_phiJL001_Gp84"/>
</dbReference>
<feature type="domain" description="Bacteriophage phiJL001 Gp84 C-terminal" evidence="1">
    <location>
        <begin position="202"/>
        <end position="279"/>
    </location>
</feature>
<dbReference type="Pfam" id="PF09931">
    <property type="entry name" value="Phage_phiJL001_Gp84_N"/>
    <property type="match status" value="1"/>
</dbReference>
<dbReference type="NCBIfam" id="TIGR02218">
    <property type="entry name" value="phg_TIGR02218"/>
    <property type="match status" value="1"/>
</dbReference>